<keyword evidence="2" id="KW-1185">Reference proteome</keyword>
<dbReference type="EMBL" id="CP022753">
    <property type="protein sequence ID" value="ASU85550.1"/>
    <property type="molecule type" value="Genomic_DNA"/>
</dbReference>
<dbReference type="KEGG" id="ngv:CDO52_24560"/>
<dbReference type="Proteomes" id="UP000215005">
    <property type="component" value="Chromosome"/>
</dbReference>
<sequence>MVGFRPTHPPGISGSGITMEFRPRTLAAAAALCVAVLSGCNAFGGDDPAGNAAGNSEPSLVEQYKQMRDEATSDFEREVFERAIKKGEIAPEDYEEAFNKYMECAEGAGLDETYTKLPNGIYKLVKWDAGGADDEKANQEHFEKSAECADGTIARIEAMYQQQVGNPEQFDDPRKVAVQCLIEAGIAPADYTEEQFDKDFESAFEDADFDVTDPKAEECLHTAGYSLSVGD</sequence>
<name>A0A223SBS7_9ACTN</name>
<organism evidence="1 2">
    <name type="scientific">Nocardiopsis gilva YIM 90087</name>
    <dbReference type="NCBI Taxonomy" id="1235441"/>
    <lineage>
        <taxon>Bacteria</taxon>
        <taxon>Bacillati</taxon>
        <taxon>Actinomycetota</taxon>
        <taxon>Actinomycetes</taxon>
        <taxon>Streptosporangiales</taxon>
        <taxon>Nocardiopsidaceae</taxon>
        <taxon>Nocardiopsis</taxon>
    </lineage>
</organism>
<accession>A0A223SBS7</accession>
<protein>
    <submittedName>
        <fullName evidence="1">Uncharacterized protein</fullName>
    </submittedName>
</protein>
<evidence type="ECO:0000313" key="2">
    <source>
        <dbReference type="Proteomes" id="UP000215005"/>
    </source>
</evidence>
<evidence type="ECO:0000313" key="1">
    <source>
        <dbReference type="EMBL" id="ASU85550.1"/>
    </source>
</evidence>
<reference evidence="1 2" key="1">
    <citation type="submission" date="2017-08" db="EMBL/GenBank/DDBJ databases">
        <title>The complete genome sequence of Nocardiopsis gilva YIM 90087.</title>
        <authorList>
            <person name="Yin M."/>
            <person name="Tang S."/>
        </authorList>
    </citation>
    <scope>NUCLEOTIDE SEQUENCE [LARGE SCALE GENOMIC DNA]</scope>
    <source>
        <strain evidence="1 2">YIM 90087</strain>
    </source>
</reference>
<proteinExistence type="predicted"/>
<gene>
    <name evidence="1" type="ORF">CDO52_24560</name>
</gene>
<dbReference type="AlphaFoldDB" id="A0A223SBS7"/>